<evidence type="ECO:0000256" key="3">
    <source>
        <dbReference type="ARBA" id="ARBA00022729"/>
    </source>
</evidence>
<dbReference type="PATRIC" id="fig|1392007.3.peg.1449"/>
<proteinExistence type="predicted"/>
<keyword evidence="6" id="KW-0472">Membrane</keyword>
<sequence length="122" mass="12469">MSSETTSESVVSESTSTSETTSESVASESTSESVVSESTSESVASESSETTSKEQKLVAIKSQATTSSTTQPTNVTIKHVVKAKTLPQLGDKGDSEQNAGLIAGLGAALLGALGLTRKKKND</sequence>
<dbReference type="InterPro" id="IPR019931">
    <property type="entry name" value="LPXTG_anchor"/>
</dbReference>
<protein>
    <recommendedName>
        <fullName evidence="7">Gram-positive cocci surface proteins LPxTG domain-containing protein</fullName>
    </recommendedName>
</protein>
<evidence type="ECO:0000256" key="4">
    <source>
        <dbReference type="ARBA" id="ARBA00023088"/>
    </source>
</evidence>
<feature type="domain" description="Gram-positive cocci surface proteins LPxTG" evidence="7">
    <location>
        <begin position="86"/>
        <end position="122"/>
    </location>
</feature>
<feature type="region of interest" description="Disordered" evidence="5">
    <location>
        <begin position="1"/>
        <end position="75"/>
    </location>
</feature>
<dbReference type="Proteomes" id="UP000018559">
    <property type="component" value="Unassembled WGS sequence"/>
</dbReference>
<feature type="compositionally biased region" description="Low complexity" evidence="5">
    <location>
        <begin position="62"/>
        <end position="75"/>
    </location>
</feature>
<evidence type="ECO:0000256" key="2">
    <source>
        <dbReference type="ARBA" id="ARBA00022525"/>
    </source>
</evidence>
<evidence type="ECO:0000256" key="6">
    <source>
        <dbReference type="SAM" id="Phobius"/>
    </source>
</evidence>
<keyword evidence="9" id="KW-1185">Reference proteome</keyword>
<dbReference type="NCBIfam" id="TIGR01167">
    <property type="entry name" value="LPXTG_anchor"/>
    <property type="match status" value="1"/>
</dbReference>
<keyword evidence="3" id="KW-0732">Signal</keyword>
<keyword evidence="4" id="KW-0572">Peptidoglycan-anchor</keyword>
<dbReference type="EMBL" id="AWWH01000158">
    <property type="protein sequence ID" value="ETA73796.1"/>
    <property type="molecule type" value="Genomic_DNA"/>
</dbReference>
<gene>
    <name evidence="8" type="ORF">LEQ_0101c</name>
</gene>
<dbReference type="Pfam" id="PF00746">
    <property type="entry name" value="Gram_pos_anchor"/>
    <property type="match status" value="1"/>
</dbReference>
<dbReference type="PROSITE" id="PS50847">
    <property type="entry name" value="GRAM_POS_ANCHORING"/>
    <property type="match status" value="1"/>
</dbReference>
<comment type="caution">
    <text evidence="8">The sequence shown here is derived from an EMBL/GenBank/DDBJ whole genome shotgun (WGS) entry which is preliminary data.</text>
</comment>
<reference evidence="8 9" key="1">
    <citation type="journal article" date="2014" name="Genome Announc.">
        <title>The Genome of the Predominant Equine Lactobacillus Species, Lactobacillus equi, Is Reflective of Its Lifestyle Adaptations to an Herbivorous Host.</title>
        <authorList>
            <person name="O'Donnell M.M."/>
            <person name="Harris H.M."/>
            <person name="O'Toole P.W."/>
            <person name="Ross R.P."/>
        </authorList>
    </citation>
    <scope>NUCLEOTIDE SEQUENCE [LARGE SCALE GENOMIC DNA]</scope>
    <source>
        <strain evidence="8 9">DPC 6820</strain>
    </source>
</reference>
<keyword evidence="2" id="KW-0964">Secreted</keyword>
<name>V7HXN2_9LACO</name>
<keyword evidence="6" id="KW-0812">Transmembrane</keyword>
<feature type="transmembrane region" description="Helical" evidence="6">
    <location>
        <begin position="99"/>
        <end position="116"/>
    </location>
</feature>
<evidence type="ECO:0000313" key="9">
    <source>
        <dbReference type="Proteomes" id="UP000018559"/>
    </source>
</evidence>
<accession>V7HXN2</accession>
<keyword evidence="6" id="KW-1133">Transmembrane helix</keyword>
<keyword evidence="1" id="KW-0134">Cell wall</keyword>
<dbReference type="AlphaFoldDB" id="V7HXN2"/>
<feature type="compositionally biased region" description="Low complexity" evidence="5">
    <location>
        <begin position="1"/>
        <end position="50"/>
    </location>
</feature>
<organism evidence="8 9">
    <name type="scientific">Ligilactobacillus equi DPC 6820</name>
    <dbReference type="NCBI Taxonomy" id="1392007"/>
    <lineage>
        <taxon>Bacteria</taxon>
        <taxon>Bacillati</taxon>
        <taxon>Bacillota</taxon>
        <taxon>Bacilli</taxon>
        <taxon>Lactobacillales</taxon>
        <taxon>Lactobacillaceae</taxon>
        <taxon>Ligilactobacillus</taxon>
    </lineage>
</organism>
<evidence type="ECO:0000256" key="1">
    <source>
        <dbReference type="ARBA" id="ARBA00022512"/>
    </source>
</evidence>
<evidence type="ECO:0000256" key="5">
    <source>
        <dbReference type="SAM" id="MobiDB-lite"/>
    </source>
</evidence>
<evidence type="ECO:0000313" key="8">
    <source>
        <dbReference type="EMBL" id="ETA73796.1"/>
    </source>
</evidence>
<evidence type="ECO:0000259" key="7">
    <source>
        <dbReference type="PROSITE" id="PS50847"/>
    </source>
</evidence>